<dbReference type="Proteomes" id="UP000228960">
    <property type="component" value="Unassembled WGS sequence"/>
</dbReference>
<dbReference type="PANTHER" id="PTHR30627:SF2">
    <property type="entry name" value="PEPTIDOGLYCAN D,D-TRANSPEPTIDASE MRDA"/>
    <property type="match status" value="1"/>
</dbReference>
<dbReference type="SUPFAM" id="SSF56601">
    <property type="entry name" value="beta-lactamase/transpeptidase-like"/>
    <property type="match status" value="1"/>
</dbReference>
<feature type="non-terminal residue" evidence="2">
    <location>
        <position position="1"/>
    </location>
</feature>
<dbReference type="Gene3D" id="3.40.710.10">
    <property type="entry name" value="DD-peptidase/beta-lactamase superfamily"/>
    <property type="match status" value="1"/>
</dbReference>
<accession>A0A2M8GIF3</accession>
<dbReference type="PANTHER" id="PTHR30627">
    <property type="entry name" value="PEPTIDOGLYCAN D,D-TRANSPEPTIDASE"/>
    <property type="match status" value="1"/>
</dbReference>
<comment type="caution">
    <text evidence="2">The sequence shown here is derived from an EMBL/GenBank/DDBJ whole genome shotgun (WGS) entry which is preliminary data.</text>
</comment>
<dbReference type="GO" id="GO:0005886">
    <property type="term" value="C:plasma membrane"/>
    <property type="evidence" value="ECO:0007669"/>
    <property type="project" value="TreeGrafter"/>
</dbReference>
<gene>
    <name evidence="2" type="ORF">CO009_04380</name>
</gene>
<reference evidence="3" key="1">
    <citation type="submission" date="2017-09" db="EMBL/GenBank/DDBJ databases">
        <title>Depth-based differentiation of microbial function through sediment-hosted aquifers and enrichment of novel symbionts in the deep terrestrial subsurface.</title>
        <authorList>
            <person name="Probst A.J."/>
            <person name="Ladd B."/>
            <person name="Jarett J.K."/>
            <person name="Geller-Mcgrath D.E."/>
            <person name="Sieber C.M.K."/>
            <person name="Emerson J.B."/>
            <person name="Anantharaman K."/>
            <person name="Thomas B.C."/>
            <person name="Malmstrom R."/>
            <person name="Stieglmeier M."/>
            <person name="Klingl A."/>
            <person name="Woyke T."/>
            <person name="Ryan C.M."/>
            <person name="Banfield J.F."/>
        </authorList>
    </citation>
    <scope>NUCLEOTIDE SEQUENCE [LARGE SCALE GENOMIC DNA]</scope>
</reference>
<dbReference type="GO" id="GO:0008658">
    <property type="term" value="F:penicillin binding"/>
    <property type="evidence" value="ECO:0007669"/>
    <property type="project" value="InterPro"/>
</dbReference>
<dbReference type="AlphaFoldDB" id="A0A2M8GIF3"/>
<protein>
    <recommendedName>
        <fullName evidence="1">Penicillin-binding protein transpeptidase domain-containing protein</fullName>
    </recommendedName>
</protein>
<dbReference type="EMBL" id="PFQM01000142">
    <property type="protein sequence ID" value="PJC79593.1"/>
    <property type="molecule type" value="Genomic_DNA"/>
</dbReference>
<organism evidence="2 3">
    <name type="scientific">Candidatus Shapirobacteria bacterium CG_4_8_14_3_um_filter_35_11</name>
    <dbReference type="NCBI Taxonomy" id="1974874"/>
    <lineage>
        <taxon>Bacteria</taxon>
        <taxon>Candidatus Shapironibacteriota</taxon>
    </lineage>
</organism>
<feature type="domain" description="Penicillin-binding protein transpeptidase" evidence="1">
    <location>
        <begin position="2"/>
        <end position="144"/>
    </location>
</feature>
<dbReference type="GO" id="GO:0071555">
    <property type="term" value="P:cell wall organization"/>
    <property type="evidence" value="ECO:0007669"/>
    <property type="project" value="TreeGrafter"/>
</dbReference>
<evidence type="ECO:0000313" key="2">
    <source>
        <dbReference type="EMBL" id="PJC79593.1"/>
    </source>
</evidence>
<dbReference type="Pfam" id="PF00905">
    <property type="entry name" value="Transpeptidase"/>
    <property type="match status" value="1"/>
</dbReference>
<name>A0A2M8GIF3_9BACT</name>
<sequence length="166" mass="17983">GKKWFLGDTYHMAIGQGDVVVTPLQINMETSVIANNGQKCDFSVLKDSKINCKNIGIDRLTVDIVKRGMIAACHSGGTAWPLFNFKTELACKTGTAEVGDGSNDTHAWLTAFAPADNPQIVITVLVERGGEGSDEAAPIVGDFLKEYFEEPQTVVPRYPTKVPVQQ</sequence>
<proteinExistence type="predicted"/>
<dbReference type="GO" id="GO:0071972">
    <property type="term" value="F:peptidoglycan L,D-transpeptidase activity"/>
    <property type="evidence" value="ECO:0007669"/>
    <property type="project" value="TreeGrafter"/>
</dbReference>
<evidence type="ECO:0000313" key="3">
    <source>
        <dbReference type="Proteomes" id="UP000228960"/>
    </source>
</evidence>
<dbReference type="InterPro" id="IPR050515">
    <property type="entry name" value="Beta-lactam/transpept"/>
</dbReference>
<dbReference type="InterPro" id="IPR001460">
    <property type="entry name" value="PCN-bd_Tpept"/>
</dbReference>
<dbReference type="InterPro" id="IPR012338">
    <property type="entry name" value="Beta-lactam/transpept-like"/>
</dbReference>
<evidence type="ECO:0000259" key="1">
    <source>
        <dbReference type="Pfam" id="PF00905"/>
    </source>
</evidence>